<protein>
    <recommendedName>
        <fullName evidence="11">C2H2-type domain-containing protein</fullName>
    </recommendedName>
</protein>
<dbReference type="GO" id="GO:0009653">
    <property type="term" value="P:anatomical structure morphogenesis"/>
    <property type="evidence" value="ECO:0007669"/>
    <property type="project" value="UniProtKB-ARBA"/>
</dbReference>
<evidence type="ECO:0000256" key="8">
    <source>
        <dbReference type="ARBA" id="ARBA00023242"/>
    </source>
</evidence>
<feature type="region of interest" description="Disordered" evidence="10">
    <location>
        <begin position="112"/>
        <end position="135"/>
    </location>
</feature>
<dbReference type="GO" id="GO:0048513">
    <property type="term" value="P:animal organ development"/>
    <property type="evidence" value="ECO:0007669"/>
    <property type="project" value="UniProtKB-ARBA"/>
</dbReference>
<keyword evidence="8" id="KW-0539">Nucleus</keyword>
<evidence type="ECO:0000256" key="3">
    <source>
        <dbReference type="ARBA" id="ARBA00022737"/>
    </source>
</evidence>
<proteinExistence type="predicted"/>
<dbReference type="Proteomes" id="UP000218231">
    <property type="component" value="Unassembled WGS sequence"/>
</dbReference>
<dbReference type="GO" id="GO:0000981">
    <property type="term" value="F:DNA-binding transcription factor activity, RNA polymerase II-specific"/>
    <property type="evidence" value="ECO:0007669"/>
    <property type="project" value="TreeGrafter"/>
</dbReference>
<evidence type="ECO:0000256" key="9">
    <source>
        <dbReference type="PROSITE-ProRule" id="PRU00042"/>
    </source>
</evidence>
<keyword evidence="7" id="KW-0804">Transcription</keyword>
<dbReference type="GO" id="GO:0000978">
    <property type="term" value="F:RNA polymerase II cis-regulatory region sequence-specific DNA binding"/>
    <property type="evidence" value="ECO:0007669"/>
    <property type="project" value="TreeGrafter"/>
</dbReference>
<feature type="compositionally biased region" description="Polar residues" evidence="10">
    <location>
        <begin position="122"/>
        <end position="132"/>
    </location>
</feature>
<comment type="caution">
    <text evidence="12">The sequence shown here is derived from an EMBL/GenBank/DDBJ whole genome shotgun (WGS) entry which is preliminary data.</text>
</comment>
<evidence type="ECO:0000256" key="2">
    <source>
        <dbReference type="ARBA" id="ARBA00022723"/>
    </source>
</evidence>
<reference evidence="12 13" key="1">
    <citation type="journal article" date="2017" name="Curr. Biol.">
        <title>Genome architecture and evolution of a unichromosomal asexual nematode.</title>
        <authorList>
            <person name="Fradin H."/>
            <person name="Zegar C."/>
            <person name="Gutwein M."/>
            <person name="Lucas J."/>
            <person name="Kovtun M."/>
            <person name="Corcoran D."/>
            <person name="Baugh L.R."/>
            <person name="Kiontke K."/>
            <person name="Gunsalus K."/>
            <person name="Fitch D.H."/>
            <person name="Piano F."/>
        </authorList>
    </citation>
    <scope>NUCLEOTIDE SEQUENCE [LARGE SCALE GENOMIC DNA]</scope>
    <source>
        <strain evidence="12">PF1309</strain>
    </source>
</reference>
<dbReference type="GO" id="GO:0007399">
    <property type="term" value="P:nervous system development"/>
    <property type="evidence" value="ECO:0007669"/>
    <property type="project" value="UniProtKB-ARBA"/>
</dbReference>
<dbReference type="GO" id="GO:0030154">
    <property type="term" value="P:cell differentiation"/>
    <property type="evidence" value="ECO:0007669"/>
    <property type="project" value="UniProtKB-ARBA"/>
</dbReference>
<dbReference type="PROSITE" id="PS00028">
    <property type="entry name" value="ZINC_FINGER_C2H2_1"/>
    <property type="match status" value="2"/>
</dbReference>
<evidence type="ECO:0000313" key="13">
    <source>
        <dbReference type="Proteomes" id="UP000218231"/>
    </source>
</evidence>
<keyword evidence="13" id="KW-1185">Reference proteome</keyword>
<feature type="domain" description="C2H2-type" evidence="11">
    <location>
        <begin position="138"/>
        <end position="168"/>
    </location>
</feature>
<keyword evidence="5" id="KW-0862">Zinc</keyword>
<evidence type="ECO:0000256" key="5">
    <source>
        <dbReference type="ARBA" id="ARBA00022833"/>
    </source>
</evidence>
<dbReference type="InterPro" id="IPR051565">
    <property type="entry name" value="Sal_C2H2-zinc-finger"/>
</dbReference>
<gene>
    <name evidence="12" type="ORF">WR25_10496</name>
</gene>
<dbReference type="STRING" id="2018661.A0A2A2JYQ1"/>
<feature type="region of interest" description="Disordered" evidence="10">
    <location>
        <begin position="1"/>
        <end position="32"/>
    </location>
</feature>
<feature type="domain" description="C2H2-type" evidence="11">
    <location>
        <begin position="384"/>
        <end position="411"/>
    </location>
</feature>
<evidence type="ECO:0000256" key="1">
    <source>
        <dbReference type="ARBA" id="ARBA00004123"/>
    </source>
</evidence>
<dbReference type="Gene3D" id="3.30.160.60">
    <property type="entry name" value="Classic Zinc Finger"/>
    <property type="match status" value="1"/>
</dbReference>
<organism evidence="12 13">
    <name type="scientific">Diploscapter pachys</name>
    <dbReference type="NCBI Taxonomy" id="2018661"/>
    <lineage>
        <taxon>Eukaryota</taxon>
        <taxon>Metazoa</taxon>
        <taxon>Ecdysozoa</taxon>
        <taxon>Nematoda</taxon>
        <taxon>Chromadorea</taxon>
        <taxon>Rhabditida</taxon>
        <taxon>Rhabditina</taxon>
        <taxon>Rhabditomorpha</taxon>
        <taxon>Rhabditoidea</taxon>
        <taxon>Rhabditidae</taxon>
        <taxon>Diploscapter</taxon>
    </lineage>
</organism>
<name>A0A2A2JYQ1_9BILA</name>
<evidence type="ECO:0000313" key="12">
    <source>
        <dbReference type="EMBL" id="PAV66763.1"/>
    </source>
</evidence>
<keyword evidence="3" id="KW-0677">Repeat</keyword>
<dbReference type="AlphaFoldDB" id="A0A2A2JYQ1"/>
<keyword evidence="4 9" id="KW-0863">Zinc-finger</keyword>
<dbReference type="GO" id="GO:0005634">
    <property type="term" value="C:nucleus"/>
    <property type="evidence" value="ECO:0007669"/>
    <property type="project" value="UniProtKB-SubCell"/>
</dbReference>
<dbReference type="PANTHER" id="PTHR23233">
    <property type="entry name" value="SAL-LIKE PROTEIN"/>
    <property type="match status" value="1"/>
</dbReference>
<evidence type="ECO:0000256" key="7">
    <source>
        <dbReference type="ARBA" id="ARBA00023163"/>
    </source>
</evidence>
<dbReference type="GO" id="GO:0008270">
    <property type="term" value="F:zinc ion binding"/>
    <property type="evidence" value="ECO:0007669"/>
    <property type="project" value="UniProtKB-KW"/>
</dbReference>
<dbReference type="PANTHER" id="PTHR23233:SF84">
    <property type="entry name" value="FI23031P1"/>
    <property type="match status" value="1"/>
</dbReference>
<comment type="subcellular location">
    <subcellularLocation>
        <location evidence="1">Nucleus</location>
    </subcellularLocation>
</comment>
<accession>A0A2A2JYQ1</accession>
<evidence type="ECO:0000259" key="11">
    <source>
        <dbReference type="PROSITE" id="PS50157"/>
    </source>
</evidence>
<evidence type="ECO:0000256" key="4">
    <source>
        <dbReference type="ARBA" id="ARBA00022771"/>
    </source>
</evidence>
<evidence type="ECO:0000256" key="6">
    <source>
        <dbReference type="ARBA" id="ARBA00023015"/>
    </source>
</evidence>
<keyword evidence="2" id="KW-0479">Metal-binding</keyword>
<evidence type="ECO:0000256" key="10">
    <source>
        <dbReference type="SAM" id="MobiDB-lite"/>
    </source>
</evidence>
<keyword evidence="6" id="KW-0805">Transcription regulation</keyword>
<dbReference type="SMART" id="SM00355">
    <property type="entry name" value="ZnF_C2H2"/>
    <property type="match status" value="2"/>
</dbReference>
<dbReference type="InterPro" id="IPR013087">
    <property type="entry name" value="Znf_C2H2_type"/>
</dbReference>
<sequence>MNWKRYSPGDVTMDDVSDSDAQGVSSSGVSPIDLSTSRREKLILEDKSNLIQSLAAIASPQLLSLCAQLAAQQKDGKMMDEVMMGQIPFPFLPQMTSSGLSSEIPTMTTTISNNAVDPRCSAPTTSASSTNGNKEDRFACPSQECDQVFPTQATRLWHIFVSHEGEDLIYCNTCGAIYKDWDELHSHNCPRQQAIITDSEETITASLPQRCASADQIGGTNGSQNTPMEVGGSAPCSPATFGIKSEDQNNGAEEMMEIASGDRPNPFKIGQNGSEAPTPFNLFGSLFPMKQPSSMNPMELSVGSPIHPFFPLSMPPFGNHHPGGGPPLPFMLRSPFDQRPEFYPPNRQDNEDDWEALMEISTSNEAEKIRALVGDKALPTTDPNQCILCRRVLSCKSALQMHYRTHTGKLPK</sequence>
<dbReference type="EMBL" id="LIAE01010038">
    <property type="protein sequence ID" value="PAV66763.1"/>
    <property type="molecule type" value="Genomic_DNA"/>
</dbReference>
<feature type="compositionally biased region" description="Polar residues" evidence="10">
    <location>
        <begin position="19"/>
        <end position="32"/>
    </location>
</feature>
<dbReference type="FunFam" id="3.30.160.60:FF:002381">
    <property type="entry name" value="Putative spalt protein"/>
    <property type="match status" value="1"/>
</dbReference>
<dbReference type="PROSITE" id="PS50157">
    <property type="entry name" value="ZINC_FINGER_C2H2_2"/>
    <property type="match status" value="2"/>
</dbReference>
<dbReference type="OrthoDB" id="9998363at2759"/>